<dbReference type="Pfam" id="PF17921">
    <property type="entry name" value="Integrase_H2C2"/>
    <property type="match status" value="1"/>
</dbReference>
<dbReference type="FunFam" id="1.10.340.70:FF:000001">
    <property type="entry name" value="Retrovirus-related Pol polyprotein from transposon gypsy-like Protein"/>
    <property type="match status" value="1"/>
</dbReference>
<dbReference type="GO" id="GO:0003676">
    <property type="term" value="F:nucleic acid binding"/>
    <property type="evidence" value="ECO:0007669"/>
    <property type="project" value="InterPro"/>
</dbReference>
<dbReference type="STRING" id="35722.A0A0B7NDS7"/>
<dbReference type="AlphaFoldDB" id="A0A0B7NDS7"/>
<dbReference type="Gene3D" id="3.30.420.10">
    <property type="entry name" value="Ribonuclease H-like superfamily/Ribonuclease H"/>
    <property type="match status" value="1"/>
</dbReference>
<feature type="domain" description="Integrase catalytic" evidence="1">
    <location>
        <begin position="97"/>
        <end position="244"/>
    </location>
</feature>
<dbReference type="EMBL" id="LN730412">
    <property type="protein sequence ID" value="CEP13677.1"/>
    <property type="molecule type" value="Genomic_DNA"/>
</dbReference>
<evidence type="ECO:0000313" key="2">
    <source>
        <dbReference type="EMBL" id="CEP13677.1"/>
    </source>
</evidence>
<name>A0A0B7NDS7_9FUNG</name>
<dbReference type="InterPro" id="IPR036397">
    <property type="entry name" value="RNaseH_sf"/>
</dbReference>
<dbReference type="InterPro" id="IPR001584">
    <property type="entry name" value="Integrase_cat-core"/>
</dbReference>
<dbReference type="Gene3D" id="1.10.340.70">
    <property type="match status" value="1"/>
</dbReference>
<accession>A0A0B7NDS7</accession>
<dbReference type="InterPro" id="IPR050951">
    <property type="entry name" value="Retrovirus_Pol_polyprotein"/>
</dbReference>
<dbReference type="OrthoDB" id="4499277at2759"/>
<evidence type="ECO:0000259" key="1">
    <source>
        <dbReference type="PROSITE" id="PS50994"/>
    </source>
</evidence>
<dbReference type="GO" id="GO:0015074">
    <property type="term" value="P:DNA integration"/>
    <property type="evidence" value="ECO:0007669"/>
    <property type="project" value="InterPro"/>
</dbReference>
<dbReference type="PANTHER" id="PTHR37984:SF5">
    <property type="entry name" value="PROTEIN NYNRIN-LIKE"/>
    <property type="match status" value="1"/>
</dbReference>
<proteinExistence type="predicted"/>
<dbReference type="PANTHER" id="PTHR37984">
    <property type="entry name" value="PROTEIN CBG26694"/>
    <property type="match status" value="1"/>
</dbReference>
<protein>
    <recommendedName>
        <fullName evidence="1">Integrase catalytic domain-containing protein</fullName>
    </recommendedName>
</protein>
<dbReference type="Pfam" id="PF00665">
    <property type="entry name" value="rve"/>
    <property type="match status" value="1"/>
</dbReference>
<keyword evidence="3" id="KW-1185">Reference proteome</keyword>
<dbReference type="InterPro" id="IPR041588">
    <property type="entry name" value="Integrase_H2C2"/>
</dbReference>
<dbReference type="PROSITE" id="PS50994">
    <property type="entry name" value="INTEGRASE"/>
    <property type="match status" value="1"/>
</dbReference>
<gene>
    <name evidence="2" type="primary">PARPA_07799.1 scaffold 30519</name>
</gene>
<feature type="non-terminal residue" evidence="2">
    <location>
        <position position="244"/>
    </location>
</feature>
<dbReference type="Proteomes" id="UP000054107">
    <property type="component" value="Unassembled WGS sequence"/>
</dbReference>
<organism evidence="2 3">
    <name type="scientific">Parasitella parasitica</name>
    <dbReference type="NCBI Taxonomy" id="35722"/>
    <lineage>
        <taxon>Eukaryota</taxon>
        <taxon>Fungi</taxon>
        <taxon>Fungi incertae sedis</taxon>
        <taxon>Mucoromycota</taxon>
        <taxon>Mucoromycotina</taxon>
        <taxon>Mucoromycetes</taxon>
        <taxon>Mucorales</taxon>
        <taxon>Mucorineae</taxon>
        <taxon>Mucoraceae</taxon>
        <taxon>Parasitella</taxon>
    </lineage>
</organism>
<dbReference type="InterPro" id="IPR012337">
    <property type="entry name" value="RNaseH-like_sf"/>
</dbReference>
<evidence type="ECO:0000313" key="3">
    <source>
        <dbReference type="Proteomes" id="UP000054107"/>
    </source>
</evidence>
<sequence>MLKNGIKAPFKWMNEIVCYQEDNRTVPVIPLALIEKVLSHAHNQATGGHFGVQKTMEKVKSIGWWDSLTNDVTQWVKYCTGCQVYKVRNDNRKPPLKPITPTRIGQIWASDIAIFTESKHGNRFVLVIMEYLSKWTVTCALKSYDTDSIAQVLLYDVVLKYGLPERIISDNGSSYLSDAMTIIINRLGIARSLTSVKHPQSDGLVERFNRTLKASLSIVVGQEPNSWCEYLPFITFAYNTSVQA</sequence>
<reference evidence="2 3" key="1">
    <citation type="submission" date="2014-09" db="EMBL/GenBank/DDBJ databases">
        <authorList>
            <person name="Ellenberger Sabrina"/>
        </authorList>
    </citation>
    <scope>NUCLEOTIDE SEQUENCE [LARGE SCALE GENOMIC DNA]</scope>
    <source>
        <strain evidence="2 3">CBS 412.66</strain>
    </source>
</reference>
<dbReference type="SUPFAM" id="SSF53098">
    <property type="entry name" value="Ribonuclease H-like"/>
    <property type="match status" value="1"/>
</dbReference>
<dbReference type="GO" id="GO:0005634">
    <property type="term" value="C:nucleus"/>
    <property type="evidence" value="ECO:0007669"/>
    <property type="project" value="UniProtKB-ARBA"/>
</dbReference>